<organism evidence="1 2">
    <name type="scientific">Protea cynaroides</name>
    <dbReference type="NCBI Taxonomy" id="273540"/>
    <lineage>
        <taxon>Eukaryota</taxon>
        <taxon>Viridiplantae</taxon>
        <taxon>Streptophyta</taxon>
        <taxon>Embryophyta</taxon>
        <taxon>Tracheophyta</taxon>
        <taxon>Spermatophyta</taxon>
        <taxon>Magnoliopsida</taxon>
        <taxon>Proteales</taxon>
        <taxon>Proteaceae</taxon>
        <taxon>Protea</taxon>
    </lineage>
</organism>
<evidence type="ECO:0000313" key="2">
    <source>
        <dbReference type="Proteomes" id="UP001141806"/>
    </source>
</evidence>
<name>A0A9Q0GPV4_9MAGN</name>
<accession>A0A9Q0GPV4</accession>
<evidence type="ECO:0000313" key="1">
    <source>
        <dbReference type="EMBL" id="KAJ4951877.1"/>
    </source>
</evidence>
<dbReference type="AlphaFoldDB" id="A0A9Q0GPV4"/>
<dbReference type="EMBL" id="JAMYWD010000012">
    <property type="protein sequence ID" value="KAJ4951877.1"/>
    <property type="molecule type" value="Genomic_DNA"/>
</dbReference>
<dbReference type="Proteomes" id="UP001141806">
    <property type="component" value="Unassembled WGS sequence"/>
</dbReference>
<gene>
    <name evidence="1" type="ORF">NE237_028709</name>
</gene>
<comment type="caution">
    <text evidence="1">The sequence shown here is derived from an EMBL/GenBank/DDBJ whole genome shotgun (WGS) entry which is preliminary data.</text>
</comment>
<proteinExistence type="predicted"/>
<sequence>MAFLFRMFENWTILSDLEPYEGIMVYINETLLANQSFSQLAAYQLHNFVTHNGYALFPISAIPFRHFLFTGKPLRIYSTRFKNVAEGIKRFEGLFAICGYLIDRRKQQKNTPVIRGDSLYHGIHMFHLDDGSELPAEISEYMSNNRSSYAPVPTPSARPIELLSWVRNTVKNIWLSLEIDLEEQVAADQSTTPASQDASLNIFVQGDNPHISPRFYENQRNNFVRNGNTTTDRVQVGNMLVNHSHD</sequence>
<keyword evidence="2" id="KW-1185">Reference proteome</keyword>
<reference evidence="1" key="1">
    <citation type="journal article" date="2023" name="Plant J.">
        <title>The genome of the king protea, Protea cynaroides.</title>
        <authorList>
            <person name="Chang J."/>
            <person name="Duong T.A."/>
            <person name="Schoeman C."/>
            <person name="Ma X."/>
            <person name="Roodt D."/>
            <person name="Barker N."/>
            <person name="Li Z."/>
            <person name="Van de Peer Y."/>
            <person name="Mizrachi E."/>
        </authorList>
    </citation>
    <scope>NUCLEOTIDE SEQUENCE</scope>
    <source>
        <tissue evidence="1">Young leaves</tissue>
    </source>
</reference>
<protein>
    <submittedName>
        <fullName evidence="1">Uncharacterized protein</fullName>
    </submittedName>
</protein>